<evidence type="ECO:0000313" key="1">
    <source>
        <dbReference type="EMBL" id="AIF46569.1"/>
    </source>
</evidence>
<dbReference type="RefSeq" id="WP_019463544.1">
    <property type="nucleotide sequence ID" value="NZ_ALOY01000046.1"/>
</dbReference>
<protein>
    <recommendedName>
        <fullName evidence="3">DUF2188 domain-containing protein</fullName>
    </recommendedName>
</protein>
<evidence type="ECO:0000313" key="2">
    <source>
        <dbReference type="Proteomes" id="UP000027987"/>
    </source>
</evidence>
<sequence length="71" mass="7908">MKSVYSICERDGRQWCITLGQRLVRSQLCPAVAIKLARHLAREHHDSTGVPSRVEFLGGEMPIVLGSYGVQ</sequence>
<dbReference type="EMBL" id="CP008884">
    <property type="protein sequence ID" value="AIF46569.1"/>
    <property type="molecule type" value="Genomic_DNA"/>
</dbReference>
<dbReference type="KEGG" id="dja:HY57_04465"/>
<dbReference type="AlphaFoldDB" id="A0A075JXF0"/>
<dbReference type="PATRIC" id="fig|1217721.7.peg.932"/>
<dbReference type="HOGENOM" id="CLU_2733576_0_0_6"/>
<dbReference type="OrthoDB" id="5958102at2"/>
<evidence type="ECO:0008006" key="3">
    <source>
        <dbReference type="Google" id="ProtNLM"/>
    </source>
</evidence>
<reference evidence="1 2" key="1">
    <citation type="submission" date="2014-07" db="EMBL/GenBank/DDBJ databases">
        <title>Complete Genome Sequence of Dyella japonica Strain A8 Isolated from Malaysian Tropical Soil.</title>
        <authorList>
            <person name="Hui R.K.H."/>
            <person name="Chen J.-W."/>
            <person name="Chan K.-G."/>
            <person name="Leung F.C.C."/>
        </authorList>
    </citation>
    <scope>NUCLEOTIDE SEQUENCE [LARGE SCALE GENOMIC DNA]</scope>
    <source>
        <strain evidence="1 2">A8</strain>
    </source>
</reference>
<dbReference type="Proteomes" id="UP000027987">
    <property type="component" value="Chromosome"/>
</dbReference>
<accession>A0A075JXF0</accession>
<organism evidence="1 2">
    <name type="scientific">Dyella japonica A8</name>
    <dbReference type="NCBI Taxonomy" id="1217721"/>
    <lineage>
        <taxon>Bacteria</taxon>
        <taxon>Pseudomonadati</taxon>
        <taxon>Pseudomonadota</taxon>
        <taxon>Gammaproteobacteria</taxon>
        <taxon>Lysobacterales</taxon>
        <taxon>Rhodanobacteraceae</taxon>
        <taxon>Dyella</taxon>
    </lineage>
</organism>
<gene>
    <name evidence="1" type="ORF">HY57_04465</name>
</gene>
<proteinExistence type="predicted"/>
<keyword evidence="2" id="KW-1185">Reference proteome</keyword>
<name>A0A075JXF0_9GAMM</name>